<keyword evidence="8" id="KW-0324">Glycolysis</keyword>
<keyword evidence="6" id="KW-0418">Kinase</keyword>
<organism evidence="12 13">
    <name type="scientific">Candidatus Termititenax persephonae</name>
    <dbReference type="NCBI Taxonomy" id="2218525"/>
    <lineage>
        <taxon>Bacteria</taxon>
        <taxon>Bacillati</taxon>
        <taxon>Candidatus Margulisiibacteriota</taxon>
        <taxon>Candidatus Termititenacia</taxon>
        <taxon>Candidatus Termititenacales</taxon>
        <taxon>Candidatus Termititenacaceae</taxon>
        <taxon>Candidatus Termititenax</taxon>
    </lineage>
</organism>
<evidence type="ECO:0000256" key="8">
    <source>
        <dbReference type="ARBA" id="ARBA00023152"/>
    </source>
</evidence>
<evidence type="ECO:0000256" key="7">
    <source>
        <dbReference type="ARBA" id="ARBA00022842"/>
    </source>
</evidence>
<dbReference type="GO" id="GO:0009749">
    <property type="term" value="P:response to glucose"/>
    <property type="evidence" value="ECO:0007669"/>
    <property type="project" value="TreeGrafter"/>
</dbReference>
<dbReference type="Gene3D" id="3.40.50.460">
    <property type="entry name" value="Phosphofructokinase domain"/>
    <property type="match status" value="1"/>
</dbReference>
<keyword evidence="4" id="KW-0808">Transferase</keyword>
<dbReference type="InterPro" id="IPR022953">
    <property type="entry name" value="ATP_PFK"/>
</dbReference>
<dbReference type="GO" id="GO:0006002">
    <property type="term" value="P:fructose 6-phosphate metabolic process"/>
    <property type="evidence" value="ECO:0007669"/>
    <property type="project" value="InterPro"/>
</dbReference>
<dbReference type="GO" id="GO:0003872">
    <property type="term" value="F:6-phosphofructokinase activity"/>
    <property type="evidence" value="ECO:0007669"/>
    <property type="project" value="InterPro"/>
</dbReference>
<evidence type="ECO:0000313" key="13">
    <source>
        <dbReference type="Proteomes" id="UP000275925"/>
    </source>
</evidence>
<dbReference type="SUPFAM" id="SSF53784">
    <property type="entry name" value="Phosphofructokinase"/>
    <property type="match status" value="1"/>
</dbReference>
<dbReference type="NCBIfam" id="NF005482">
    <property type="entry name" value="PRK07085.1"/>
    <property type="match status" value="1"/>
</dbReference>
<dbReference type="Pfam" id="PF00365">
    <property type="entry name" value="PFK"/>
    <property type="match status" value="1"/>
</dbReference>
<dbReference type="GO" id="GO:0046872">
    <property type="term" value="F:metal ion binding"/>
    <property type="evidence" value="ECO:0007669"/>
    <property type="project" value="UniProtKB-KW"/>
</dbReference>
<dbReference type="UniPathway" id="UPA00109">
    <property type="reaction ID" value="UER00182"/>
</dbReference>
<keyword evidence="5" id="KW-0479">Metal-binding</keyword>
<evidence type="ECO:0000313" key="12">
    <source>
        <dbReference type="EMBL" id="GBR76638.1"/>
    </source>
</evidence>
<keyword evidence="3" id="KW-0963">Cytoplasm</keyword>
<feature type="domain" description="Phosphofructokinase" evidence="11">
    <location>
        <begin position="88"/>
        <end position="341"/>
    </location>
</feature>
<gene>
    <name evidence="12" type="primary">pfp</name>
    <name evidence="12" type="ORF">NO2_1158</name>
</gene>
<dbReference type="GO" id="GO:0047334">
    <property type="term" value="F:diphosphate-fructose-6-phosphate 1-phosphotransferase activity"/>
    <property type="evidence" value="ECO:0007669"/>
    <property type="project" value="UniProtKB-EC"/>
</dbReference>
<comment type="caution">
    <text evidence="12">The sequence shown here is derived from an EMBL/GenBank/DDBJ whole genome shotgun (WGS) entry which is preliminary data.</text>
</comment>
<dbReference type="PANTHER" id="PTHR43650">
    <property type="entry name" value="PYROPHOSPHATE--FRUCTOSE 6-PHOSPHATE 1-PHOSPHOTRANSFERASE"/>
    <property type="match status" value="1"/>
</dbReference>
<evidence type="ECO:0000256" key="6">
    <source>
        <dbReference type="ARBA" id="ARBA00022777"/>
    </source>
</evidence>
<evidence type="ECO:0000256" key="3">
    <source>
        <dbReference type="ARBA" id="ARBA00022490"/>
    </source>
</evidence>
<dbReference type="PANTHER" id="PTHR43650:SF1">
    <property type="entry name" value="PYROPHOSPHATE--FRUCTOSE 6-PHOSPHATE 1-PHOSPHOTRANSFERASE SUBUNIT BETA 2"/>
    <property type="match status" value="1"/>
</dbReference>
<comment type="similarity">
    <text evidence="9">Belongs to the phosphofructokinase type A (PFKA) family.</text>
</comment>
<dbReference type="Gene3D" id="1.10.10.480">
    <property type="entry name" value="Phosphofructokinase, domain 3"/>
    <property type="match status" value="1"/>
</dbReference>
<dbReference type="InterPro" id="IPR000023">
    <property type="entry name" value="Phosphofructokinase_dom"/>
</dbReference>
<evidence type="ECO:0000259" key="11">
    <source>
        <dbReference type="Pfam" id="PF00365"/>
    </source>
</evidence>
<proteinExistence type="inferred from homology"/>
<comment type="function">
    <text evidence="2">Catalyzes the phosphorylation of D-fructose 6-phosphate, the first committing step of glycolysis. Uses inorganic phosphate (PPi) as phosphoryl donor instead of ATP like common ATP-dependent phosphofructokinases (ATP-PFKs), which renders the reaction reversible, and can thus function both in glycolysis and gluconeogenesis. Consistently, PPi-PFK can replace the enzymes of both the forward (ATP-PFK) and reverse (fructose-bisphosphatase (FBPase)) reactions.</text>
</comment>
<evidence type="ECO:0000256" key="1">
    <source>
        <dbReference type="ARBA" id="ARBA00001946"/>
    </source>
</evidence>
<comment type="cofactor">
    <cofactor evidence="1">
        <name>Mg(2+)</name>
        <dbReference type="ChEBI" id="CHEBI:18420"/>
    </cofactor>
</comment>
<evidence type="ECO:0000256" key="10">
    <source>
        <dbReference type="ARBA" id="ARBA00048072"/>
    </source>
</evidence>
<dbReference type="AlphaFoldDB" id="A0A388THK0"/>
<dbReference type="GO" id="GO:0005829">
    <property type="term" value="C:cytosol"/>
    <property type="evidence" value="ECO:0007669"/>
    <property type="project" value="TreeGrafter"/>
</dbReference>
<evidence type="ECO:0000256" key="4">
    <source>
        <dbReference type="ARBA" id="ARBA00022679"/>
    </source>
</evidence>
<dbReference type="EMBL" id="BGZO01000037">
    <property type="protein sequence ID" value="GBR76638.1"/>
    <property type="molecule type" value="Genomic_DNA"/>
</dbReference>
<protein>
    <submittedName>
        <fullName evidence="12">Diphosphate--fructose-6-phosphate 1-phosphotransferase</fullName>
    </submittedName>
</protein>
<evidence type="ECO:0000256" key="5">
    <source>
        <dbReference type="ARBA" id="ARBA00022723"/>
    </source>
</evidence>
<keyword evidence="13" id="KW-1185">Reference proteome</keyword>
<dbReference type="Gene3D" id="3.40.50.450">
    <property type="match status" value="1"/>
</dbReference>
<keyword evidence="7" id="KW-0460">Magnesium</keyword>
<sequence length="559" mass="60672">MLTSELKKMEQGNSIFEREVRKLDVPICQLFRDKQGRIAPVAFNPEGKPLGTKDAKQVALEFNQLVTANGNKLLRARRQNLNPAVGKRVAVLFSGGPAAGGHNVVAGLQASLGKQNTLLGVRGGPQGLLDGQLFAISGKDIKRLLNTGGFDFLGSDRTKIKSPEQFAQVRKVCAKNKLNALVIIGGDDSNTNAALLAEYLYPDVQVIGVPKTIDGDLQVGQYLPISFGFDTATKIYAELVGNILQDTPSSRKYWHFIKLMGRAASHVALEVALQTRPAIALISEEIAARKIPLRQIIDSLAKTVIRRCRKGIRHGVVIIPEGLIEFIPDMVGLLKALNEMLAQRAASFKNLSLAERRALVAAELAAEQAALFKSLPGYLQEMLLLDRDAHGNLQVSQIPTERLLIDMTAARIKEISPGTPFAANNHFFGYEGRCGAPSLFDAAYTFNLGLIAGSLILDNRTGYMAALSELSRGGKILALPLTGLINIERRHGKDEMVIAKALVRTSSPAFKFLAARRKAWSGSDLFTSPGPRQLWGPAARQLPISVALNQGYADLSFKL</sequence>
<reference evidence="12 13" key="1">
    <citation type="journal article" date="2019" name="ISME J.">
        <title>Genome analyses of uncultured TG2/ZB3 bacteria in 'Margulisbacteria' specifically attached to ectosymbiotic spirochetes of protists in the termite gut.</title>
        <authorList>
            <person name="Utami Y.D."/>
            <person name="Kuwahara H."/>
            <person name="Igai K."/>
            <person name="Murakami T."/>
            <person name="Sugaya K."/>
            <person name="Morikawa T."/>
            <person name="Nagura Y."/>
            <person name="Yuki M."/>
            <person name="Deevong P."/>
            <person name="Inoue T."/>
            <person name="Kihara K."/>
            <person name="Lo N."/>
            <person name="Yamada A."/>
            <person name="Ohkuma M."/>
            <person name="Hongoh Y."/>
        </authorList>
    </citation>
    <scope>NUCLEOTIDE SEQUENCE [LARGE SCALE GENOMIC DNA]</scope>
    <source>
        <strain evidence="12">NkOx7-02</strain>
    </source>
</reference>
<accession>A0A388THK0</accession>
<dbReference type="PRINTS" id="PR00476">
    <property type="entry name" value="PHFRCTKINASE"/>
</dbReference>
<dbReference type="Proteomes" id="UP000275925">
    <property type="component" value="Unassembled WGS sequence"/>
</dbReference>
<evidence type="ECO:0000256" key="2">
    <source>
        <dbReference type="ARBA" id="ARBA00003138"/>
    </source>
</evidence>
<comment type="catalytic activity">
    <reaction evidence="10">
        <text>beta-D-fructose 6-phosphate + diphosphate = beta-D-fructose 1,6-bisphosphate + phosphate + H(+)</text>
        <dbReference type="Rhea" id="RHEA:13613"/>
        <dbReference type="ChEBI" id="CHEBI:15378"/>
        <dbReference type="ChEBI" id="CHEBI:32966"/>
        <dbReference type="ChEBI" id="CHEBI:33019"/>
        <dbReference type="ChEBI" id="CHEBI:43474"/>
        <dbReference type="ChEBI" id="CHEBI:57634"/>
        <dbReference type="EC" id="2.7.1.90"/>
    </reaction>
</comment>
<dbReference type="InterPro" id="IPR035966">
    <property type="entry name" value="PKF_sf"/>
</dbReference>
<evidence type="ECO:0000256" key="9">
    <source>
        <dbReference type="ARBA" id="ARBA00038478"/>
    </source>
</evidence>
<name>A0A388THK0_9BACT</name>